<protein>
    <submittedName>
        <fullName evidence="1">Uncharacterized protein</fullName>
    </submittedName>
</protein>
<gene>
    <name evidence="1" type="ORF">K7432_013930</name>
</gene>
<evidence type="ECO:0000313" key="2">
    <source>
        <dbReference type="Proteomes" id="UP001479436"/>
    </source>
</evidence>
<keyword evidence="2" id="KW-1185">Reference proteome</keyword>
<organism evidence="1 2">
    <name type="scientific">Basidiobolus ranarum</name>
    <dbReference type="NCBI Taxonomy" id="34480"/>
    <lineage>
        <taxon>Eukaryota</taxon>
        <taxon>Fungi</taxon>
        <taxon>Fungi incertae sedis</taxon>
        <taxon>Zoopagomycota</taxon>
        <taxon>Entomophthoromycotina</taxon>
        <taxon>Basidiobolomycetes</taxon>
        <taxon>Basidiobolales</taxon>
        <taxon>Basidiobolaceae</taxon>
        <taxon>Basidiobolus</taxon>
    </lineage>
</organism>
<name>A0ABR2WIF4_9FUNG</name>
<feature type="non-terminal residue" evidence="1">
    <location>
        <position position="56"/>
    </location>
</feature>
<sequence length="56" mass="6352">MSNVDMIASPNYVIRLYNGDTDGLPVPVRSEISHLSLLQENPWGNIHGFERAENRK</sequence>
<dbReference type="Proteomes" id="UP001479436">
    <property type="component" value="Unassembled WGS sequence"/>
</dbReference>
<dbReference type="EMBL" id="JASJQH010001459">
    <property type="protein sequence ID" value="KAK9761284.1"/>
    <property type="molecule type" value="Genomic_DNA"/>
</dbReference>
<reference evidence="1 2" key="1">
    <citation type="submission" date="2023-04" db="EMBL/GenBank/DDBJ databases">
        <title>Genome of Basidiobolus ranarum AG-B5.</title>
        <authorList>
            <person name="Stajich J.E."/>
            <person name="Carter-House D."/>
            <person name="Gryganskyi A."/>
        </authorList>
    </citation>
    <scope>NUCLEOTIDE SEQUENCE [LARGE SCALE GENOMIC DNA]</scope>
    <source>
        <strain evidence="1 2">AG-B5</strain>
    </source>
</reference>
<comment type="caution">
    <text evidence="1">The sequence shown here is derived from an EMBL/GenBank/DDBJ whole genome shotgun (WGS) entry which is preliminary data.</text>
</comment>
<proteinExistence type="predicted"/>
<evidence type="ECO:0000313" key="1">
    <source>
        <dbReference type="EMBL" id="KAK9761284.1"/>
    </source>
</evidence>
<accession>A0ABR2WIF4</accession>